<name>A0A953J9C9_9BACT</name>
<feature type="transmembrane region" description="Helical" evidence="3">
    <location>
        <begin position="314"/>
        <end position="334"/>
    </location>
</feature>
<feature type="region of interest" description="Disordered" evidence="2">
    <location>
        <begin position="471"/>
        <end position="496"/>
    </location>
</feature>
<keyword evidence="3" id="KW-0472">Membrane</keyword>
<sequence length="644" mass="69514">METAIVEMAEGAANGLSAFNETGVSPLFKYLYALMGVVSIGIIYKDFKGSQELTSALRSHLFTMIFIWLFFGYGIVTEMDVKHLRTDQNKEWKVKNVPIGLYGAVTVINQLTGWALGSTKGLMKNVDIDFTKMPFAREKYTLRLKRATDRLERSMRQYGQEISYFEKNCKDSSKVDTENVVYNYQLFDKSYIADSAPSDCAARSEALVSNIKNLNKEVAAFENVSEDVLAQYDDRSWFGKVWDDTKDYWSEKVPSVADALEAMIIRLFSTLTIVSAYLYAQALPYFLGIVTNLFFTLYPLFVARALLPGNWTVIVSFIEGYLWLAFIPVIIAAVDGFDADKMSYGDYLSLQDSFITLAKLAIVLSAPALAGFLLFGQRSSNIGMSGVSGMIAGAVVGAATMGASRLISKGSSTPSGSRGAGSSGGDTPVSKVTSGREPGRVSSEPNAFTDGRSAAVTDAGNLKQSISNGAALDNARGHVSGAQDRSGSGPDYVSSQDVVGKISEGKLTEGLSVIPKDVLRKQGAGLLVQDAKTGEVHPVMAKLQKSDNIAGKLGKEEMVYSAMPGGGAGSEAMAQRLNNPQKGDSLNAKSIRDGHQFEYGTSVNPETGGVAHSVKVSDVKWGHVSNTKELSGGEAERWLNNRKT</sequence>
<feature type="coiled-coil region" evidence="1">
    <location>
        <begin position="204"/>
        <end position="231"/>
    </location>
</feature>
<feature type="transmembrane region" description="Helical" evidence="3">
    <location>
        <begin position="27"/>
        <end position="44"/>
    </location>
</feature>
<gene>
    <name evidence="4" type="ORF">K8I29_01845</name>
</gene>
<feature type="transmembrane region" description="Helical" evidence="3">
    <location>
        <begin position="387"/>
        <end position="407"/>
    </location>
</feature>
<dbReference type="Proteomes" id="UP000705867">
    <property type="component" value="Unassembled WGS sequence"/>
</dbReference>
<accession>A0A953J9C9</accession>
<evidence type="ECO:0000256" key="1">
    <source>
        <dbReference type="SAM" id="Coils"/>
    </source>
</evidence>
<feature type="region of interest" description="Disordered" evidence="2">
    <location>
        <begin position="407"/>
        <end position="452"/>
    </location>
</feature>
<evidence type="ECO:0000313" key="5">
    <source>
        <dbReference type="Proteomes" id="UP000705867"/>
    </source>
</evidence>
<keyword evidence="3" id="KW-1133">Transmembrane helix</keyword>
<feature type="compositionally biased region" description="Low complexity" evidence="2">
    <location>
        <begin position="407"/>
        <end position="417"/>
    </location>
</feature>
<feature type="transmembrane region" description="Helical" evidence="3">
    <location>
        <begin position="285"/>
        <end position="307"/>
    </location>
</feature>
<reference evidence="4" key="1">
    <citation type="journal article" date="2021" name="bioRxiv">
        <title>Unraveling nitrogen, sulfur and carbon metabolic pathways and microbial community transcriptional responses to substrate deprivation and toxicity stresses in a bioreactor mimicking anoxic brackish coastal sediment conditions.</title>
        <authorList>
            <person name="Martins P.D."/>
            <person name="Echeveste M.J."/>
            <person name="Arshad A."/>
            <person name="Kurth J."/>
            <person name="Ouboter H."/>
            <person name="Jetten M.S.M."/>
            <person name="Welte C.U."/>
        </authorList>
    </citation>
    <scope>NUCLEOTIDE SEQUENCE</scope>
    <source>
        <strain evidence="4">MAG_39</strain>
    </source>
</reference>
<evidence type="ECO:0000256" key="2">
    <source>
        <dbReference type="SAM" id="MobiDB-lite"/>
    </source>
</evidence>
<keyword evidence="3" id="KW-0812">Transmembrane</keyword>
<evidence type="ECO:0000313" key="4">
    <source>
        <dbReference type="EMBL" id="MBZ0154940.1"/>
    </source>
</evidence>
<feature type="transmembrane region" description="Helical" evidence="3">
    <location>
        <begin position="96"/>
        <end position="116"/>
    </location>
</feature>
<protein>
    <submittedName>
        <fullName evidence="4">Conjugal transfer protein TraG N-terminal domain-containing protein</fullName>
    </submittedName>
</protein>
<feature type="transmembrane region" description="Helical" evidence="3">
    <location>
        <begin position="56"/>
        <end position="76"/>
    </location>
</feature>
<keyword evidence="1" id="KW-0175">Coiled coil</keyword>
<organism evidence="4 5">
    <name type="scientific">Candidatus Nitrobium versatile</name>
    <dbReference type="NCBI Taxonomy" id="2884831"/>
    <lineage>
        <taxon>Bacteria</taxon>
        <taxon>Pseudomonadati</taxon>
        <taxon>Nitrospirota</taxon>
        <taxon>Nitrospiria</taxon>
        <taxon>Nitrospirales</taxon>
        <taxon>Nitrospiraceae</taxon>
        <taxon>Candidatus Nitrobium</taxon>
    </lineage>
</organism>
<proteinExistence type="predicted"/>
<dbReference type="AlphaFoldDB" id="A0A953J9C9"/>
<feature type="transmembrane region" description="Helical" evidence="3">
    <location>
        <begin position="259"/>
        <end position="279"/>
    </location>
</feature>
<evidence type="ECO:0000256" key="3">
    <source>
        <dbReference type="SAM" id="Phobius"/>
    </source>
</evidence>
<comment type="caution">
    <text evidence="4">The sequence shown here is derived from an EMBL/GenBank/DDBJ whole genome shotgun (WGS) entry which is preliminary data.</text>
</comment>
<reference evidence="4" key="2">
    <citation type="submission" date="2021-08" db="EMBL/GenBank/DDBJ databases">
        <authorList>
            <person name="Dalcin Martins P."/>
        </authorList>
    </citation>
    <scope>NUCLEOTIDE SEQUENCE</scope>
    <source>
        <strain evidence="4">MAG_39</strain>
    </source>
</reference>
<dbReference type="EMBL" id="JAIOIV010000016">
    <property type="protein sequence ID" value="MBZ0154940.1"/>
    <property type="molecule type" value="Genomic_DNA"/>
</dbReference>
<feature type="transmembrane region" description="Helical" evidence="3">
    <location>
        <begin position="354"/>
        <end position="375"/>
    </location>
</feature>